<name>A0ACB9J965_9ASTR</name>
<protein>
    <submittedName>
        <fullName evidence="1">Uncharacterized protein</fullName>
    </submittedName>
</protein>
<sequence length="227" mass="25576">MRPETAILSQNVVFSSSSFICWYMQESTCEMKRSIESRDKKIAMLSEKINAHLLSLDSIRKEAYSVKQVVDNAQRVVDEKEEALRSEVGMLEVSFKIIQDTMTCMDEEDRVAYSLILANQEKNETEKDREDGRKPNMLITELSCEMCASLSDKGQGRALWFCVIICYNDLSKFLEMDTIHHSTFSPSSSVHSESQPAANASNVPAAEDKEHLDNAISVKGNNIFSNA</sequence>
<keyword evidence="2" id="KW-1185">Reference proteome</keyword>
<organism evidence="1 2">
    <name type="scientific">Smallanthus sonchifolius</name>
    <dbReference type="NCBI Taxonomy" id="185202"/>
    <lineage>
        <taxon>Eukaryota</taxon>
        <taxon>Viridiplantae</taxon>
        <taxon>Streptophyta</taxon>
        <taxon>Embryophyta</taxon>
        <taxon>Tracheophyta</taxon>
        <taxon>Spermatophyta</taxon>
        <taxon>Magnoliopsida</taxon>
        <taxon>eudicotyledons</taxon>
        <taxon>Gunneridae</taxon>
        <taxon>Pentapetalae</taxon>
        <taxon>asterids</taxon>
        <taxon>campanulids</taxon>
        <taxon>Asterales</taxon>
        <taxon>Asteraceae</taxon>
        <taxon>Asteroideae</taxon>
        <taxon>Heliantheae alliance</taxon>
        <taxon>Millerieae</taxon>
        <taxon>Smallanthus</taxon>
    </lineage>
</organism>
<accession>A0ACB9J965</accession>
<gene>
    <name evidence="1" type="ORF">L1987_16545</name>
</gene>
<dbReference type="Proteomes" id="UP001056120">
    <property type="component" value="Linkage Group LG05"/>
</dbReference>
<reference evidence="1 2" key="2">
    <citation type="journal article" date="2022" name="Mol. Ecol. Resour.">
        <title>The genomes of chicory, endive, great burdock and yacon provide insights into Asteraceae paleo-polyploidization history and plant inulin production.</title>
        <authorList>
            <person name="Fan W."/>
            <person name="Wang S."/>
            <person name="Wang H."/>
            <person name="Wang A."/>
            <person name="Jiang F."/>
            <person name="Liu H."/>
            <person name="Zhao H."/>
            <person name="Xu D."/>
            <person name="Zhang Y."/>
        </authorList>
    </citation>
    <scope>NUCLEOTIDE SEQUENCE [LARGE SCALE GENOMIC DNA]</scope>
    <source>
        <strain evidence="2">cv. Yunnan</strain>
        <tissue evidence="1">Leaves</tissue>
    </source>
</reference>
<evidence type="ECO:0000313" key="1">
    <source>
        <dbReference type="EMBL" id="KAI3816840.1"/>
    </source>
</evidence>
<comment type="caution">
    <text evidence="1">The sequence shown here is derived from an EMBL/GenBank/DDBJ whole genome shotgun (WGS) entry which is preliminary data.</text>
</comment>
<evidence type="ECO:0000313" key="2">
    <source>
        <dbReference type="Proteomes" id="UP001056120"/>
    </source>
</evidence>
<proteinExistence type="predicted"/>
<dbReference type="EMBL" id="CM042022">
    <property type="protein sequence ID" value="KAI3816840.1"/>
    <property type="molecule type" value="Genomic_DNA"/>
</dbReference>
<reference evidence="2" key="1">
    <citation type="journal article" date="2022" name="Mol. Ecol. Resour.">
        <title>The genomes of chicory, endive, great burdock and yacon provide insights into Asteraceae palaeo-polyploidization history and plant inulin production.</title>
        <authorList>
            <person name="Fan W."/>
            <person name="Wang S."/>
            <person name="Wang H."/>
            <person name="Wang A."/>
            <person name="Jiang F."/>
            <person name="Liu H."/>
            <person name="Zhao H."/>
            <person name="Xu D."/>
            <person name="Zhang Y."/>
        </authorList>
    </citation>
    <scope>NUCLEOTIDE SEQUENCE [LARGE SCALE GENOMIC DNA]</scope>
    <source>
        <strain evidence="2">cv. Yunnan</strain>
    </source>
</reference>